<keyword evidence="2" id="KW-1133">Transmembrane helix</keyword>
<protein>
    <submittedName>
        <fullName evidence="3">Rv3654c family TadE-like protein</fullName>
    </submittedName>
</protein>
<keyword evidence="2" id="KW-0812">Transmembrane</keyword>
<sequence>MMGKAKLLRPVGKEGSSASLPGRAPTRHCRRSPTGCCRAPTRRFRRAPAWRCRWAQSGQSGPAPGWRRSGVDDGRERGSGTVLAAGLALVVITAMAVMLLLAQSAVLASRAAAAADLSALAAADALRGISSGEPCTVAADVAARHAATVISCTEGAGQTIEVRTELGERSLLGAATGRARAGPPP</sequence>
<comment type="caution">
    <text evidence="3">The sequence shown here is derived from an EMBL/GenBank/DDBJ whole genome shotgun (WGS) entry which is preliminary data.</text>
</comment>
<feature type="region of interest" description="Disordered" evidence="1">
    <location>
        <begin position="55"/>
        <end position="74"/>
    </location>
</feature>
<dbReference type="Proteomes" id="UP001595778">
    <property type="component" value="Unassembled WGS sequence"/>
</dbReference>
<evidence type="ECO:0000313" key="4">
    <source>
        <dbReference type="Proteomes" id="UP001595778"/>
    </source>
</evidence>
<feature type="region of interest" description="Disordered" evidence="1">
    <location>
        <begin position="1"/>
        <end position="33"/>
    </location>
</feature>
<keyword evidence="4" id="KW-1185">Reference proteome</keyword>
<name>A0ABV8WGV3_9MICC</name>
<keyword evidence="2" id="KW-0472">Membrane</keyword>
<evidence type="ECO:0000256" key="2">
    <source>
        <dbReference type="SAM" id="Phobius"/>
    </source>
</evidence>
<dbReference type="InterPro" id="IPR021202">
    <property type="entry name" value="Rv3654c-like"/>
</dbReference>
<accession>A0ABV8WGV3</accession>
<reference evidence="4" key="1">
    <citation type="journal article" date="2019" name="Int. J. Syst. Evol. Microbiol.">
        <title>The Global Catalogue of Microorganisms (GCM) 10K type strain sequencing project: providing services to taxonomists for standard genome sequencing and annotation.</title>
        <authorList>
            <consortium name="The Broad Institute Genomics Platform"/>
            <consortium name="The Broad Institute Genome Sequencing Center for Infectious Disease"/>
            <person name="Wu L."/>
            <person name="Ma J."/>
        </authorList>
    </citation>
    <scope>NUCLEOTIDE SEQUENCE [LARGE SCALE GENOMIC DNA]</scope>
    <source>
        <strain evidence="4">PJ61</strain>
    </source>
</reference>
<evidence type="ECO:0000313" key="3">
    <source>
        <dbReference type="EMBL" id="MFC4395457.1"/>
    </source>
</evidence>
<gene>
    <name evidence="3" type="ORF">ACFO0G_05080</name>
</gene>
<dbReference type="EMBL" id="JBHSDQ010000001">
    <property type="protein sequence ID" value="MFC4395457.1"/>
    <property type="molecule type" value="Genomic_DNA"/>
</dbReference>
<dbReference type="RefSeq" id="WP_350310795.1">
    <property type="nucleotide sequence ID" value="NZ_JBHSDQ010000001.1"/>
</dbReference>
<feature type="transmembrane region" description="Helical" evidence="2">
    <location>
        <begin position="82"/>
        <end position="102"/>
    </location>
</feature>
<proteinExistence type="predicted"/>
<dbReference type="NCBIfam" id="TIGR03816">
    <property type="entry name" value="tadE_like_DECH"/>
    <property type="match status" value="1"/>
</dbReference>
<evidence type="ECO:0000256" key="1">
    <source>
        <dbReference type="SAM" id="MobiDB-lite"/>
    </source>
</evidence>
<organism evidence="3 4">
    <name type="scientific">Arthrobacter sedimenti</name>
    <dbReference type="NCBI Taxonomy" id="2694931"/>
    <lineage>
        <taxon>Bacteria</taxon>
        <taxon>Bacillati</taxon>
        <taxon>Actinomycetota</taxon>
        <taxon>Actinomycetes</taxon>
        <taxon>Micrococcales</taxon>
        <taxon>Micrococcaceae</taxon>
        <taxon>Arthrobacter</taxon>
    </lineage>
</organism>